<dbReference type="AlphaFoldDB" id="A0A024UFB4"/>
<protein>
    <recommendedName>
        <fullName evidence="2">Serine aminopeptidase S33 domain-containing protein</fullName>
    </recommendedName>
</protein>
<dbReference type="STRING" id="157072.A0A024UFB4"/>
<dbReference type="EMBL" id="KI913957">
    <property type="protein sequence ID" value="ETW05101.1"/>
    <property type="molecule type" value="Genomic_DNA"/>
</dbReference>
<dbReference type="Pfam" id="PF12146">
    <property type="entry name" value="Hydrolase_4"/>
    <property type="match status" value="1"/>
</dbReference>
<dbReference type="SUPFAM" id="SSF53474">
    <property type="entry name" value="alpha/beta-Hydrolases"/>
    <property type="match status" value="1"/>
</dbReference>
<dbReference type="eggNOG" id="KOG1455">
    <property type="taxonomic scope" value="Eukaryota"/>
</dbReference>
<reference evidence="3" key="1">
    <citation type="submission" date="2013-12" db="EMBL/GenBank/DDBJ databases">
        <title>The Genome Sequence of Aphanomyces invadans NJM9701.</title>
        <authorList>
            <consortium name="The Broad Institute Genomics Platform"/>
            <person name="Russ C."/>
            <person name="Tyler B."/>
            <person name="van West P."/>
            <person name="Dieguez-Uribeondo J."/>
            <person name="Young S.K."/>
            <person name="Zeng Q."/>
            <person name="Gargeya S."/>
            <person name="Fitzgerald M."/>
            <person name="Abouelleil A."/>
            <person name="Alvarado L."/>
            <person name="Chapman S.B."/>
            <person name="Gainer-Dewar J."/>
            <person name="Goldberg J."/>
            <person name="Griggs A."/>
            <person name="Gujja S."/>
            <person name="Hansen M."/>
            <person name="Howarth C."/>
            <person name="Imamovic A."/>
            <person name="Ireland A."/>
            <person name="Larimer J."/>
            <person name="McCowan C."/>
            <person name="Murphy C."/>
            <person name="Pearson M."/>
            <person name="Poon T.W."/>
            <person name="Priest M."/>
            <person name="Roberts A."/>
            <person name="Saif S."/>
            <person name="Shea T."/>
            <person name="Sykes S."/>
            <person name="Wortman J."/>
            <person name="Nusbaum C."/>
            <person name="Birren B."/>
        </authorList>
    </citation>
    <scope>NUCLEOTIDE SEQUENCE [LARGE SCALE GENOMIC DNA]</scope>
    <source>
        <strain evidence="3">NJM9701</strain>
    </source>
</reference>
<name>A0A024UFB4_9STRA</name>
<dbReference type="InterPro" id="IPR029058">
    <property type="entry name" value="AB_hydrolase_fold"/>
</dbReference>
<sequence>MTLPLFVAAAAALLVTFVVIVHLFGPGHEDAPERALVPPLEGEVTLRTTYKYESGRLQAHPVRVYTQYYYPNQTVPKGVVICLHGIYAHSGGLTPLFDDLLQRGYVVGALDFRGFGRTSGRFGYIEKFSHNVDDTLAFLETTRAKFPGQKVFVVGISMGGLILLHTLLRARQGLIDGSVLHAPPVLLADGVRPAAIVEAVFRVLVKVFPKLPAIPTHGSSRANSKEVEEAVETSKQADALFYKGCLRLGTGLNMLEATLDIQTQLHKIEGPFCLIHGDSDRVCAYEGSQRIFDAAASTDKQLITIKNGEHNLLKEPARFQHEYLRHIGTWIDSHAAASPLDHALP</sequence>
<dbReference type="RefSeq" id="XP_008866540.1">
    <property type="nucleotide sequence ID" value="XM_008868318.1"/>
</dbReference>
<dbReference type="OrthoDB" id="2498029at2759"/>
<evidence type="ECO:0000259" key="2">
    <source>
        <dbReference type="Pfam" id="PF12146"/>
    </source>
</evidence>
<proteinExistence type="predicted"/>
<dbReference type="InterPro" id="IPR022742">
    <property type="entry name" value="Hydrolase_4"/>
</dbReference>
<gene>
    <name evidence="3" type="ORF">H310_04128</name>
</gene>
<evidence type="ECO:0000313" key="3">
    <source>
        <dbReference type="EMBL" id="ETW05101.1"/>
    </source>
</evidence>
<feature type="transmembrane region" description="Helical" evidence="1">
    <location>
        <begin position="6"/>
        <end position="24"/>
    </location>
</feature>
<accession>A0A024UFB4</accession>
<organism evidence="3">
    <name type="scientific">Aphanomyces invadans</name>
    <dbReference type="NCBI Taxonomy" id="157072"/>
    <lineage>
        <taxon>Eukaryota</taxon>
        <taxon>Sar</taxon>
        <taxon>Stramenopiles</taxon>
        <taxon>Oomycota</taxon>
        <taxon>Saprolegniomycetes</taxon>
        <taxon>Saprolegniales</taxon>
        <taxon>Verrucalvaceae</taxon>
        <taxon>Aphanomyces</taxon>
    </lineage>
</organism>
<dbReference type="VEuPathDB" id="FungiDB:H310_04128"/>
<feature type="transmembrane region" description="Helical" evidence="1">
    <location>
        <begin position="151"/>
        <end position="168"/>
    </location>
</feature>
<keyword evidence="1" id="KW-0812">Transmembrane</keyword>
<keyword evidence="1" id="KW-1133">Transmembrane helix</keyword>
<dbReference type="InterPro" id="IPR051044">
    <property type="entry name" value="MAG_DAG_Lipase"/>
</dbReference>
<keyword evidence="1" id="KW-0472">Membrane</keyword>
<evidence type="ECO:0000256" key="1">
    <source>
        <dbReference type="SAM" id="Phobius"/>
    </source>
</evidence>
<feature type="domain" description="Serine aminopeptidase S33" evidence="2">
    <location>
        <begin position="76"/>
        <end position="316"/>
    </location>
</feature>
<dbReference type="Gene3D" id="3.40.50.1820">
    <property type="entry name" value="alpha/beta hydrolase"/>
    <property type="match status" value="1"/>
</dbReference>
<dbReference type="GeneID" id="20081178"/>
<dbReference type="PANTHER" id="PTHR11614">
    <property type="entry name" value="PHOSPHOLIPASE-RELATED"/>
    <property type="match status" value="1"/>
</dbReference>